<evidence type="ECO:0008006" key="7">
    <source>
        <dbReference type="Google" id="ProtNLM"/>
    </source>
</evidence>
<accession>A0A7I4ANL6</accession>
<dbReference type="InterPro" id="IPR015422">
    <property type="entry name" value="PyrdxlP-dep_Trfase_small"/>
</dbReference>
<dbReference type="AlphaFoldDB" id="A0A7I4ANL6"/>
<dbReference type="PANTHER" id="PTHR11808:SF80">
    <property type="entry name" value="CYSTATHIONINE GAMMA-LYASE"/>
    <property type="match status" value="1"/>
</dbReference>
<comment type="similarity">
    <text evidence="2 4">Belongs to the trans-sulfuration enzymes family.</text>
</comment>
<dbReference type="GO" id="GO:0030170">
    <property type="term" value="F:pyridoxal phosphate binding"/>
    <property type="evidence" value="ECO:0000318"/>
    <property type="project" value="GO_Central"/>
</dbReference>
<evidence type="ECO:0000256" key="4">
    <source>
        <dbReference type="RuleBase" id="RU362118"/>
    </source>
</evidence>
<dbReference type="Proteomes" id="UP000006727">
    <property type="component" value="Chromosome 13"/>
</dbReference>
<dbReference type="SUPFAM" id="SSF53383">
    <property type="entry name" value="PLP-dependent transferases"/>
    <property type="match status" value="1"/>
</dbReference>
<dbReference type="InterPro" id="IPR015424">
    <property type="entry name" value="PyrdxlP-dep_Trfase"/>
</dbReference>
<dbReference type="Gene3D" id="3.90.1150.10">
    <property type="entry name" value="Aspartate Aminotransferase, domain 1"/>
    <property type="match status" value="1"/>
</dbReference>
<reference evidence="5" key="3">
    <citation type="submission" date="2020-12" db="UniProtKB">
        <authorList>
            <consortium name="EnsemblPlants"/>
        </authorList>
    </citation>
    <scope>IDENTIFICATION</scope>
</reference>
<reference evidence="5 6" key="2">
    <citation type="journal article" date="2018" name="Plant J.">
        <title>The Physcomitrella patens chromosome-scale assembly reveals moss genome structure and evolution.</title>
        <authorList>
            <person name="Lang D."/>
            <person name="Ullrich K.K."/>
            <person name="Murat F."/>
            <person name="Fuchs J."/>
            <person name="Jenkins J."/>
            <person name="Haas F.B."/>
            <person name="Piednoel M."/>
            <person name="Gundlach H."/>
            <person name="Van Bel M."/>
            <person name="Meyberg R."/>
            <person name="Vives C."/>
            <person name="Morata J."/>
            <person name="Symeonidi A."/>
            <person name="Hiss M."/>
            <person name="Muchero W."/>
            <person name="Kamisugi Y."/>
            <person name="Saleh O."/>
            <person name="Blanc G."/>
            <person name="Decker E.L."/>
            <person name="van Gessel N."/>
            <person name="Grimwood J."/>
            <person name="Hayes R.D."/>
            <person name="Graham S.W."/>
            <person name="Gunter L.E."/>
            <person name="McDaniel S.F."/>
            <person name="Hoernstein S.N.W."/>
            <person name="Larsson A."/>
            <person name="Li F.W."/>
            <person name="Perroud P.F."/>
            <person name="Phillips J."/>
            <person name="Ranjan P."/>
            <person name="Rokshar D.S."/>
            <person name="Rothfels C.J."/>
            <person name="Schneider L."/>
            <person name="Shu S."/>
            <person name="Stevenson D.W."/>
            <person name="Thummler F."/>
            <person name="Tillich M."/>
            <person name="Villarreal Aguilar J.C."/>
            <person name="Widiez T."/>
            <person name="Wong G.K."/>
            <person name="Wymore A."/>
            <person name="Zhang Y."/>
            <person name="Zimmer A.D."/>
            <person name="Quatrano R.S."/>
            <person name="Mayer K.F.X."/>
            <person name="Goodstein D."/>
            <person name="Casacuberta J.M."/>
            <person name="Vandepoele K."/>
            <person name="Reski R."/>
            <person name="Cuming A.C."/>
            <person name="Tuskan G.A."/>
            <person name="Maumus F."/>
            <person name="Salse J."/>
            <person name="Schmutz J."/>
            <person name="Rensing S.A."/>
        </authorList>
    </citation>
    <scope>NUCLEOTIDE SEQUENCE [LARGE SCALE GENOMIC DNA]</scope>
    <source>
        <strain evidence="5 6">cv. Gransden 2004</strain>
    </source>
</reference>
<reference evidence="5 6" key="1">
    <citation type="journal article" date="2008" name="Science">
        <title>The Physcomitrella genome reveals evolutionary insights into the conquest of land by plants.</title>
        <authorList>
            <person name="Rensing S."/>
            <person name="Lang D."/>
            <person name="Zimmer A."/>
            <person name="Terry A."/>
            <person name="Salamov A."/>
            <person name="Shapiro H."/>
            <person name="Nishiyama T."/>
            <person name="Perroud P.-F."/>
            <person name="Lindquist E."/>
            <person name="Kamisugi Y."/>
            <person name="Tanahashi T."/>
            <person name="Sakakibara K."/>
            <person name="Fujita T."/>
            <person name="Oishi K."/>
            <person name="Shin-I T."/>
            <person name="Kuroki Y."/>
            <person name="Toyoda A."/>
            <person name="Suzuki Y."/>
            <person name="Hashimoto A."/>
            <person name="Yamaguchi K."/>
            <person name="Sugano A."/>
            <person name="Kohara Y."/>
            <person name="Fujiyama A."/>
            <person name="Anterola A."/>
            <person name="Aoki S."/>
            <person name="Ashton N."/>
            <person name="Barbazuk W.B."/>
            <person name="Barker E."/>
            <person name="Bennetzen J."/>
            <person name="Bezanilla M."/>
            <person name="Blankenship R."/>
            <person name="Cho S.H."/>
            <person name="Dutcher S."/>
            <person name="Estelle M."/>
            <person name="Fawcett J.A."/>
            <person name="Gundlach H."/>
            <person name="Hanada K."/>
            <person name="Heyl A."/>
            <person name="Hicks K.A."/>
            <person name="Hugh J."/>
            <person name="Lohr M."/>
            <person name="Mayer K."/>
            <person name="Melkozernov A."/>
            <person name="Murata T."/>
            <person name="Nelson D."/>
            <person name="Pils B."/>
            <person name="Prigge M."/>
            <person name="Reiss B."/>
            <person name="Renner T."/>
            <person name="Rombauts S."/>
            <person name="Rushton P."/>
            <person name="Sanderfoot A."/>
            <person name="Schween G."/>
            <person name="Shiu S.-H."/>
            <person name="Stueber K."/>
            <person name="Theodoulou F.L."/>
            <person name="Tu H."/>
            <person name="Van de Peer Y."/>
            <person name="Verrier P.J."/>
            <person name="Waters E."/>
            <person name="Wood A."/>
            <person name="Yang L."/>
            <person name="Cove D."/>
            <person name="Cuming A."/>
            <person name="Hasebe M."/>
            <person name="Lucas S."/>
            <person name="Mishler D.B."/>
            <person name="Reski R."/>
            <person name="Grigoriev I."/>
            <person name="Quatrano R.S."/>
            <person name="Boore J.L."/>
        </authorList>
    </citation>
    <scope>NUCLEOTIDE SEQUENCE [LARGE SCALE GENOMIC DNA]</scope>
    <source>
        <strain evidence="5 6">cv. Gransden 2004</strain>
    </source>
</reference>
<dbReference type="PANTHER" id="PTHR11808">
    <property type="entry name" value="TRANS-SULFURATION ENZYME FAMILY MEMBER"/>
    <property type="match status" value="1"/>
</dbReference>
<dbReference type="InParanoid" id="A0A7I4ANL6"/>
<sequence length="506" mass="54675">MEDCSEVVSAVDAVANFAQRPVVELSTTNRSHSRHRREGFERVVSNSVVMSISNGELKHGVSCKRGLRERADTDLDMGHTGPAIKKFPDPVQTLANVHQGLGQHGGVNVAIEASSTFAIVEPQTLNKLFSGELGTDHGLYLYSRHFNPTVLSLGRKMAALEDTEAAYCTASGMSAIAAVMLQLCSSGDHIVASNRLYGGTHALLAHFLPRTCNIKTTFVDVDDLDAVHAAVQPNSKVLYFESLSNPRLYVANIPALAHLAHSRGLTAVVDNTFAPLLLSPARLGADVVVHSLSKYISGAGDIIAGAVCGPAELISAMMDLHHGALMLLGPTMDPHVAFQVGLRIPHLSIRMKEFGIRALLYAKRLKKLGLKAIYPGLQDHPHHALMTKLLNDGYGYGGMMCLDLDTKERAQDFMRYLQNVAHFGWMAVSLGYHDTLMSCSGSSTSSGLTSEEKAVSGISPGLVRMSIGFTGSTEQRWKQLLDALIALKLLFMELVFDILSCSCKPK</sequence>
<proteinExistence type="inferred from homology"/>
<dbReference type="InterPro" id="IPR015421">
    <property type="entry name" value="PyrdxlP-dep_Trfase_major"/>
</dbReference>
<dbReference type="Gene3D" id="3.40.640.10">
    <property type="entry name" value="Type I PLP-dependent aspartate aminotransferase-like (Major domain)"/>
    <property type="match status" value="1"/>
</dbReference>
<evidence type="ECO:0000313" key="5">
    <source>
        <dbReference type="EnsemblPlants" id="Pp3c13_23730V3.7"/>
    </source>
</evidence>
<dbReference type="FunCoup" id="A0A7I4ANL6">
    <property type="interactions" value="103"/>
</dbReference>
<dbReference type="GO" id="GO:0019346">
    <property type="term" value="P:transsulfuration"/>
    <property type="evidence" value="ECO:0000318"/>
    <property type="project" value="GO_Central"/>
</dbReference>
<gene>
    <name evidence="5" type="primary">LOC112290680</name>
</gene>
<comment type="cofactor">
    <cofactor evidence="1 4">
        <name>pyridoxal 5'-phosphate</name>
        <dbReference type="ChEBI" id="CHEBI:597326"/>
    </cofactor>
</comment>
<keyword evidence="3 4" id="KW-0663">Pyridoxal phosphate</keyword>
<dbReference type="GO" id="GO:0016846">
    <property type="term" value="F:carbon-sulfur lyase activity"/>
    <property type="evidence" value="ECO:0000318"/>
    <property type="project" value="GO_Central"/>
</dbReference>
<name>A0A7I4ANL6_PHYPA</name>
<evidence type="ECO:0000256" key="1">
    <source>
        <dbReference type="ARBA" id="ARBA00001933"/>
    </source>
</evidence>
<dbReference type="EMBL" id="ABEU02000013">
    <property type="status" value="NOT_ANNOTATED_CDS"/>
    <property type="molecule type" value="Genomic_DNA"/>
</dbReference>
<organism evidence="5 6">
    <name type="scientific">Physcomitrium patens</name>
    <name type="common">Spreading-leaved earth moss</name>
    <name type="synonym">Physcomitrella patens</name>
    <dbReference type="NCBI Taxonomy" id="3218"/>
    <lineage>
        <taxon>Eukaryota</taxon>
        <taxon>Viridiplantae</taxon>
        <taxon>Streptophyta</taxon>
        <taxon>Embryophyta</taxon>
        <taxon>Bryophyta</taxon>
        <taxon>Bryophytina</taxon>
        <taxon>Bryopsida</taxon>
        <taxon>Funariidae</taxon>
        <taxon>Funariales</taxon>
        <taxon>Funariaceae</taxon>
        <taxon>Physcomitrium</taxon>
    </lineage>
</organism>
<dbReference type="GO" id="GO:0005737">
    <property type="term" value="C:cytoplasm"/>
    <property type="evidence" value="ECO:0000318"/>
    <property type="project" value="GO_Central"/>
</dbReference>
<evidence type="ECO:0000313" key="6">
    <source>
        <dbReference type="Proteomes" id="UP000006727"/>
    </source>
</evidence>
<dbReference type="FunFam" id="3.90.1150.10:FF:000087">
    <property type="entry name" value="Putative methionine gamma-lyase"/>
    <property type="match status" value="1"/>
</dbReference>
<dbReference type="EnsemblPlants" id="Pp3c13_23730V3.7">
    <property type="protein sequence ID" value="Pp3c13_23730V3.7"/>
    <property type="gene ID" value="Pp3c13_23730"/>
</dbReference>
<evidence type="ECO:0000256" key="3">
    <source>
        <dbReference type="ARBA" id="ARBA00022898"/>
    </source>
</evidence>
<protein>
    <recommendedName>
        <fullName evidence="7">Methionine gamma-lyase</fullName>
    </recommendedName>
</protein>
<dbReference type="FunFam" id="3.40.640.10:FF:000046">
    <property type="entry name" value="Cystathionine gamma-lyase"/>
    <property type="match status" value="1"/>
</dbReference>
<dbReference type="InterPro" id="IPR000277">
    <property type="entry name" value="Cys/Met-Metab_PyrdxlP-dep_enz"/>
</dbReference>
<dbReference type="Pfam" id="PF01053">
    <property type="entry name" value="Cys_Met_Meta_PP"/>
    <property type="match status" value="1"/>
</dbReference>
<evidence type="ECO:0000256" key="2">
    <source>
        <dbReference type="ARBA" id="ARBA00009077"/>
    </source>
</evidence>
<dbReference type="Gramene" id="Pp3c13_23730V3.7">
    <property type="protein sequence ID" value="Pp3c13_23730V3.7"/>
    <property type="gene ID" value="Pp3c13_23730"/>
</dbReference>
<keyword evidence="6" id="KW-1185">Reference proteome</keyword>